<evidence type="ECO:0000313" key="2">
    <source>
        <dbReference type="EMBL" id="TKA81275.1"/>
    </source>
</evidence>
<dbReference type="SUPFAM" id="SSF51735">
    <property type="entry name" value="NAD(P)-binding Rossmann-fold domains"/>
    <property type="match status" value="1"/>
</dbReference>
<dbReference type="Proteomes" id="UP000308768">
    <property type="component" value="Unassembled WGS sequence"/>
</dbReference>
<comment type="caution">
    <text evidence="2">The sequence shown here is derived from an EMBL/GenBank/DDBJ whole genome shotgun (WGS) entry which is preliminary data.</text>
</comment>
<evidence type="ECO:0000256" key="1">
    <source>
        <dbReference type="ARBA" id="ARBA00023002"/>
    </source>
</evidence>
<accession>A0A4U0Y178</accession>
<keyword evidence="3" id="KW-1185">Reference proteome</keyword>
<dbReference type="GO" id="GO:0016491">
    <property type="term" value="F:oxidoreductase activity"/>
    <property type="evidence" value="ECO:0007669"/>
    <property type="project" value="UniProtKB-KW"/>
</dbReference>
<dbReference type="OrthoDB" id="542013at2759"/>
<organism evidence="2 3">
    <name type="scientific">Cryomyces minteri</name>
    <dbReference type="NCBI Taxonomy" id="331657"/>
    <lineage>
        <taxon>Eukaryota</taxon>
        <taxon>Fungi</taxon>
        <taxon>Dikarya</taxon>
        <taxon>Ascomycota</taxon>
        <taxon>Pezizomycotina</taxon>
        <taxon>Dothideomycetes</taxon>
        <taxon>Dothideomycetes incertae sedis</taxon>
        <taxon>Cryomyces</taxon>
    </lineage>
</organism>
<dbReference type="Gene3D" id="3.40.50.720">
    <property type="entry name" value="NAD(P)-binding Rossmann-like Domain"/>
    <property type="match status" value="1"/>
</dbReference>
<dbReference type="PANTHER" id="PTHR43157">
    <property type="entry name" value="PHOSPHATIDYLINOSITOL-GLYCAN BIOSYNTHESIS CLASS F PROTEIN-RELATED"/>
    <property type="match status" value="1"/>
</dbReference>
<dbReference type="EMBL" id="NAJN01000029">
    <property type="protein sequence ID" value="TKA81275.1"/>
    <property type="molecule type" value="Genomic_DNA"/>
</dbReference>
<gene>
    <name evidence="2" type="ORF">B0A49_00229</name>
</gene>
<dbReference type="InterPro" id="IPR002347">
    <property type="entry name" value="SDR_fam"/>
</dbReference>
<dbReference type="InterPro" id="IPR036291">
    <property type="entry name" value="NAD(P)-bd_dom_sf"/>
</dbReference>
<dbReference type="PANTHER" id="PTHR43157:SF31">
    <property type="entry name" value="PHOSPHATIDYLINOSITOL-GLYCAN BIOSYNTHESIS CLASS F PROTEIN"/>
    <property type="match status" value="1"/>
</dbReference>
<sequence length="330" mass="36369">MGYATTFLHSQLFVSPPYPKSDFSGQTVVVTGSNTGLGLEAVRHIVRLGSAKVIMAVRTLSKGEAAAAEIIRSLNVPSSRIEVWQLDLSHYDSVKAFTARVRTLDRLDAFIQNAGILTTKYELVEGEESTITVNVTAAVLLGLGVLPKLRESAEKTGLRGRLAFVGSDLQYIAKFKEAQTSGELFEALNQKETVDMDDRYKVSKLLLLYAVREMAARSPISRKSNVIIDNLTPGACKSDIFRDDISFIQRLIMNMMISLIARTTEVGSRTLVHAVKPELEGNAHGAFLMDCKVAPNGDNVDSEKGREMQKKFTDELFAKLERIEPGITRI</sequence>
<name>A0A4U0Y178_9PEZI</name>
<protein>
    <submittedName>
        <fullName evidence="2">Uncharacterized protein</fullName>
    </submittedName>
</protein>
<dbReference type="AlphaFoldDB" id="A0A4U0Y178"/>
<dbReference type="PRINTS" id="PR00081">
    <property type="entry name" value="GDHRDH"/>
</dbReference>
<keyword evidence="1" id="KW-0560">Oxidoreductase</keyword>
<reference evidence="2 3" key="1">
    <citation type="submission" date="2017-03" db="EMBL/GenBank/DDBJ databases">
        <title>Genomes of endolithic fungi from Antarctica.</title>
        <authorList>
            <person name="Coleine C."/>
            <person name="Masonjones S."/>
            <person name="Stajich J.E."/>
        </authorList>
    </citation>
    <scope>NUCLEOTIDE SEQUENCE [LARGE SCALE GENOMIC DNA]</scope>
    <source>
        <strain evidence="2 3">CCFEE 5187</strain>
    </source>
</reference>
<evidence type="ECO:0000313" key="3">
    <source>
        <dbReference type="Proteomes" id="UP000308768"/>
    </source>
</evidence>
<dbReference type="Pfam" id="PF00106">
    <property type="entry name" value="adh_short"/>
    <property type="match status" value="1"/>
</dbReference>
<dbReference type="STRING" id="331657.A0A4U0Y178"/>
<proteinExistence type="predicted"/>